<protein>
    <submittedName>
        <fullName evidence="3">GST N-terminal domain-containing protein</fullName>
    </submittedName>
</protein>
<comment type="caution">
    <text evidence="3">The sequence shown here is derived from an EMBL/GenBank/DDBJ whole genome shotgun (WGS) entry which is preliminary data.</text>
</comment>
<sequence>MTKTLYLFAGSVWAAAAELAVTELGYKEDDITFKSINLVEGENFMPSFLKINPAGTLPTLECDGQVYKMTAKVTSALIKGAPIKVKAGTTVIETIHDKKYDPNFSMLSMCNDTELTVKSTGLLMMFISNRILLESGFIGGELPGEDDFHVAAWLTRIAATTGAKSVDDPLTSMEDAYGALVPSKVTAYWGVWIAKPSWKKVYAYVLH</sequence>
<dbReference type="SUPFAM" id="SSF52833">
    <property type="entry name" value="Thioredoxin-like"/>
    <property type="match status" value="1"/>
</dbReference>
<dbReference type="PROSITE" id="PS50404">
    <property type="entry name" value="GST_NTER"/>
    <property type="match status" value="1"/>
</dbReference>
<feature type="chain" id="PRO_5034332136" evidence="1">
    <location>
        <begin position="18"/>
        <end position="207"/>
    </location>
</feature>
<feature type="domain" description="GST N-terminal" evidence="2">
    <location>
        <begin position="1"/>
        <end position="104"/>
    </location>
</feature>
<organism evidence="3 4">
    <name type="scientific">Mycena venus</name>
    <dbReference type="NCBI Taxonomy" id="2733690"/>
    <lineage>
        <taxon>Eukaryota</taxon>
        <taxon>Fungi</taxon>
        <taxon>Dikarya</taxon>
        <taxon>Basidiomycota</taxon>
        <taxon>Agaricomycotina</taxon>
        <taxon>Agaricomycetes</taxon>
        <taxon>Agaricomycetidae</taxon>
        <taxon>Agaricales</taxon>
        <taxon>Marasmiineae</taxon>
        <taxon>Mycenaceae</taxon>
        <taxon>Mycena</taxon>
    </lineage>
</organism>
<evidence type="ECO:0000256" key="1">
    <source>
        <dbReference type="SAM" id="SignalP"/>
    </source>
</evidence>
<dbReference type="Pfam" id="PF13417">
    <property type="entry name" value="GST_N_3"/>
    <property type="match status" value="1"/>
</dbReference>
<keyword evidence="1" id="KW-0732">Signal</keyword>
<dbReference type="Proteomes" id="UP000620124">
    <property type="component" value="Unassembled WGS sequence"/>
</dbReference>
<evidence type="ECO:0000259" key="2">
    <source>
        <dbReference type="PROSITE" id="PS50404"/>
    </source>
</evidence>
<feature type="signal peptide" evidence="1">
    <location>
        <begin position="1"/>
        <end position="17"/>
    </location>
</feature>
<dbReference type="InterPro" id="IPR036249">
    <property type="entry name" value="Thioredoxin-like_sf"/>
</dbReference>
<evidence type="ECO:0000313" key="4">
    <source>
        <dbReference type="Proteomes" id="UP000620124"/>
    </source>
</evidence>
<dbReference type="AlphaFoldDB" id="A0A8H7CJE3"/>
<accession>A0A8H7CJE3</accession>
<gene>
    <name evidence="3" type="ORF">MVEN_01906700</name>
</gene>
<proteinExistence type="predicted"/>
<reference evidence="3" key="1">
    <citation type="submission" date="2020-05" db="EMBL/GenBank/DDBJ databases">
        <title>Mycena genomes resolve the evolution of fungal bioluminescence.</title>
        <authorList>
            <person name="Tsai I.J."/>
        </authorList>
    </citation>
    <scope>NUCLEOTIDE SEQUENCE</scope>
    <source>
        <strain evidence="3">CCC161011</strain>
    </source>
</reference>
<dbReference type="EMBL" id="JACAZI010000019">
    <property type="protein sequence ID" value="KAF7339894.1"/>
    <property type="molecule type" value="Genomic_DNA"/>
</dbReference>
<keyword evidence="4" id="KW-1185">Reference proteome</keyword>
<dbReference type="InterPro" id="IPR004045">
    <property type="entry name" value="Glutathione_S-Trfase_N"/>
</dbReference>
<dbReference type="OrthoDB" id="412788at2759"/>
<name>A0A8H7CJE3_9AGAR</name>
<dbReference type="Gene3D" id="3.40.30.10">
    <property type="entry name" value="Glutaredoxin"/>
    <property type="match status" value="1"/>
</dbReference>
<evidence type="ECO:0000313" key="3">
    <source>
        <dbReference type="EMBL" id="KAF7339894.1"/>
    </source>
</evidence>